<evidence type="ECO:0000313" key="2">
    <source>
        <dbReference type="Proteomes" id="UP000509597"/>
    </source>
</evidence>
<keyword evidence="2" id="KW-1185">Reference proteome</keyword>
<dbReference type="Proteomes" id="UP000509597">
    <property type="component" value="Chromosome"/>
</dbReference>
<protein>
    <submittedName>
        <fullName evidence="1">Uncharacterized protein</fullName>
    </submittedName>
</protein>
<name>A0A7H9BJI8_9NEIS</name>
<dbReference type="RefSeq" id="WP_179358250.1">
    <property type="nucleotide sequence ID" value="NZ_CP058627.1"/>
</dbReference>
<dbReference type="AlphaFoldDB" id="A0A7H9BJI8"/>
<dbReference type="KEGG" id="chiz:HQ393_07865"/>
<gene>
    <name evidence="1" type="ORF">HQ393_07865</name>
</gene>
<evidence type="ECO:0000313" key="1">
    <source>
        <dbReference type="EMBL" id="QLG88171.1"/>
    </source>
</evidence>
<dbReference type="EMBL" id="CP058627">
    <property type="protein sequence ID" value="QLG88171.1"/>
    <property type="molecule type" value="Genomic_DNA"/>
</dbReference>
<reference evidence="1 2" key="1">
    <citation type="submission" date="2020-07" db="EMBL/GenBank/DDBJ databases">
        <title>Complete genome sequence of Chitinibacter sp. 2T18.</title>
        <authorList>
            <person name="Bae J.-W."/>
            <person name="Choi J.-W."/>
        </authorList>
    </citation>
    <scope>NUCLEOTIDE SEQUENCE [LARGE SCALE GENOMIC DNA]</scope>
    <source>
        <strain evidence="1 2">2T18</strain>
    </source>
</reference>
<proteinExistence type="predicted"/>
<organism evidence="1 2">
    <name type="scientific">Chitinibacter bivalviorum</name>
    <dbReference type="NCBI Taxonomy" id="2739434"/>
    <lineage>
        <taxon>Bacteria</taxon>
        <taxon>Pseudomonadati</taxon>
        <taxon>Pseudomonadota</taxon>
        <taxon>Betaproteobacteria</taxon>
        <taxon>Neisseriales</taxon>
        <taxon>Chitinibacteraceae</taxon>
        <taxon>Chitinibacter</taxon>
    </lineage>
</organism>
<accession>A0A7H9BJI8</accession>
<sequence>MLYPIRGQSDDYVPLGGIAIHVNSKGQHAGFLLRVDSVVLYLHMAWHYDFRVEIAPRSGYFANVKLNRPNLLLLSSWLKKKAKIDKLFNQIPYKLEDIPYSFFCDRTPFDMGGNWADSKTGAGLTCATFIVATFDTLKFNFINKSAWREREGDAVFISMVVSGLRESLQDPTLTPQFRADLQRHVEYIETNMDRISRVRPLDVVGAALRWDGANFLDFNLVSVWSSCSDQILKTVNLLAQTKRPQPFSA</sequence>